<dbReference type="OMA" id="WIDELIF"/>
<dbReference type="AlphaFoldDB" id="A0A251VGU8"/>
<dbReference type="InterPro" id="IPR001878">
    <property type="entry name" value="Znf_CCHC"/>
</dbReference>
<dbReference type="InterPro" id="IPR012337">
    <property type="entry name" value="RNaseH-like_sf"/>
</dbReference>
<dbReference type="InParanoid" id="A0A251VGU8"/>
<dbReference type="InterPro" id="IPR013103">
    <property type="entry name" value="RVT_2"/>
</dbReference>
<sequence>MKTNSKNSGHASADVKPDIQQYWDPLQTPCGHNFSLKCFEKWVGQGKRTCAIYFNGKGRGRGRGRFSGQIHCYNCQKLGHTARFCQKSEESDKSNNALLHEEEPEDGNDETLFMIFNVEEITKEDCWYLDSGCSNHITGNKDLFILLNESEKKEVRTGDDKRLNVLGSGDVAIKVRGIDKRVPNVFYVEGLKHNLLSVGQLEQKGYEIKFHNHECVIKDPTGKHMGLVRMTGNKMFPLNLAYDVTPRVCNIMTQDVSVLWHRRYGHINFETIHNMGAKEVVKGLPKTAAKPSHNICEGYLFGKHARKAFPKQATWHATKPLQLVHSDICDTKIKTIRTDRGGEYCGHEFQNFLKDNGIHHQLSTSYTPQQNGVAERKNRTLMELSRSMMKLKRLSHVFWAEAVSCATYLINRATTKGVQDIAPQEAWSERKPNVSHLRIFGSVAYSHIPKQHRGKLDDKTEKVIMIGYSETSKAYKLYDLVNNKTIISRDVIFDENQDWEGSNNQQNDAKVQLNFPDTRITDNEEEAAVHVNESAVHETGHNSGEVNDEETTGQSQNDEEEDSSSSTSSENAEIRTKSLADANKEMRWREAMDREMESIKKNDTWELVDPPKDQKPIGVKWIYKTKYDEHGNVDKYKARLVVKGYNKKYGVDYQDVFAPVIRFDTVRLILALAARNKWYLHQMDVKTSFLNGDLNERVYIEQPEGYIKLGEEQKVCHLKKALYGLKQAPGAWYSKIDKFFKTNGFKKCVYEHTLFIKNTATSTMVTCVYVDDLIIASDSLQMINQLKDSMKKVFEMTDLGVLHYFVGMEVKYKEGNIVLSQQKYAKGLLKKFNMERCNTISTPMEYGERLSKNDLEDEGSKGKLIGFSDSDYAGNVDDSKSTSGYIFHLGSGAIAWQSKKQKVVALSSTKAEYIALSLAGCEALWMKGILNELKMNMDSPPVILCDKKSTICLAKDPVYHGKSKHIRVNDENGARPRPLPVIMELKDASDVTERKGSPSWDNDVRLCNLHFFFCTIYVC</sequence>
<dbReference type="Pfam" id="PF22936">
    <property type="entry name" value="Pol_BBD"/>
    <property type="match status" value="1"/>
</dbReference>
<dbReference type="Pfam" id="PF07727">
    <property type="entry name" value="RVT_2"/>
    <property type="match status" value="1"/>
</dbReference>
<dbReference type="InterPro" id="IPR025724">
    <property type="entry name" value="GAG-pre-integrase_dom"/>
</dbReference>
<dbReference type="Proteomes" id="UP000215914">
    <property type="component" value="Chromosome 2"/>
</dbReference>
<reference evidence="10" key="1">
    <citation type="journal article" date="2017" name="Nature">
        <title>The sunflower genome provides insights into oil metabolism, flowering and Asterid evolution.</title>
        <authorList>
            <person name="Badouin H."/>
            <person name="Gouzy J."/>
            <person name="Grassa C.J."/>
            <person name="Murat F."/>
            <person name="Staton S.E."/>
            <person name="Cottret L."/>
            <person name="Lelandais-Briere C."/>
            <person name="Owens G.L."/>
            <person name="Carrere S."/>
            <person name="Mayjonade B."/>
            <person name="Legrand L."/>
            <person name="Gill N."/>
            <person name="Kane N.C."/>
            <person name="Bowers J.E."/>
            <person name="Hubner S."/>
            <person name="Bellec A."/>
            <person name="Berard A."/>
            <person name="Berges H."/>
            <person name="Blanchet N."/>
            <person name="Boniface M.C."/>
            <person name="Brunel D."/>
            <person name="Catrice O."/>
            <person name="Chaidir N."/>
            <person name="Claudel C."/>
            <person name="Donnadieu C."/>
            <person name="Faraut T."/>
            <person name="Fievet G."/>
            <person name="Helmstetter N."/>
            <person name="King M."/>
            <person name="Knapp S.J."/>
            <person name="Lai Z."/>
            <person name="Le Paslier M.C."/>
            <person name="Lippi Y."/>
            <person name="Lorenzon L."/>
            <person name="Mandel J.R."/>
            <person name="Marage G."/>
            <person name="Marchand G."/>
            <person name="Marquand E."/>
            <person name="Bret-Mestries E."/>
            <person name="Morien E."/>
            <person name="Nambeesan S."/>
            <person name="Nguyen T."/>
            <person name="Pegot-Espagnet P."/>
            <person name="Pouilly N."/>
            <person name="Raftis F."/>
            <person name="Sallet E."/>
            <person name="Schiex T."/>
            <person name="Thomas J."/>
            <person name="Vandecasteele C."/>
            <person name="Vares D."/>
            <person name="Vear F."/>
            <person name="Vautrin S."/>
            <person name="Crespi M."/>
            <person name="Mangin B."/>
            <person name="Burke J.M."/>
            <person name="Salse J."/>
            <person name="Munos S."/>
            <person name="Vincourt P."/>
            <person name="Rieseberg L.H."/>
            <person name="Langlade N.B."/>
        </authorList>
    </citation>
    <scope>NUCLEOTIDE SEQUENCE [LARGE SCALE GENOMIC DNA]</scope>
    <source>
        <strain evidence="10">cv. SF193</strain>
    </source>
</reference>
<dbReference type="Gene3D" id="3.30.420.10">
    <property type="entry name" value="Ribonuclease H-like superfamily/Ribonuclease H"/>
    <property type="match status" value="1"/>
</dbReference>
<proteinExistence type="predicted"/>
<dbReference type="GO" id="GO:0015074">
    <property type="term" value="P:DNA integration"/>
    <property type="evidence" value="ECO:0007669"/>
    <property type="project" value="InterPro"/>
</dbReference>
<evidence type="ECO:0000313" key="9">
    <source>
        <dbReference type="EMBL" id="OTG34868.1"/>
    </source>
</evidence>
<feature type="region of interest" description="Disordered" evidence="6">
    <location>
        <begin position="535"/>
        <end position="584"/>
    </location>
</feature>
<dbReference type="GO" id="GO:0008270">
    <property type="term" value="F:zinc ion binding"/>
    <property type="evidence" value="ECO:0007669"/>
    <property type="project" value="UniProtKB-KW"/>
</dbReference>
<gene>
    <name evidence="9" type="ORF">HannXRQ_Chr02g0050541</name>
</gene>
<dbReference type="GO" id="GO:0004190">
    <property type="term" value="F:aspartic-type endopeptidase activity"/>
    <property type="evidence" value="ECO:0007669"/>
    <property type="project" value="UniProtKB-KW"/>
</dbReference>
<dbReference type="InterPro" id="IPR013083">
    <property type="entry name" value="Znf_RING/FYVE/PHD"/>
</dbReference>
<evidence type="ECO:0000256" key="3">
    <source>
        <dbReference type="ARBA" id="ARBA00022750"/>
    </source>
</evidence>
<name>A0A251VGU8_HELAN</name>
<feature type="domain" description="Integrase catalytic" evidence="8">
    <location>
        <begin position="334"/>
        <end position="431"/>
    </location>
</feature>
<feature type="compositionally biased region" description="Basic and acidic residues" evidence="6">
    <location>
        <begin position="572"/>
        <end position="584"/>
    </location>
</feature>
<evidence type="ECO:0000259" key="8">
    <source>
        <dbReference type="PROSITE" id="PS50994"/>
    </source>
</evidence>
<feature type="compositionally biased region" description="Acidic residues" evidence="6">
    <location>
        <begin position="546"/>
        <end position="563"/>
    </location>
</feature>
<dbReference type="Pfam" id="PF13976">
    <property type="entry name" value="gag_pre-integrs"/>
    <property type="match status" value="1"/>
</dbReference>
<evidence type="ECO:0000259" key="7">
    <source>
        <dbReference type="PROSITE" id="PS50158"/>
    </source>
</evidence>
<keyword evidence="4" id="KW-0378">Hydrolase</keyword>
<evidence type="ECO:0000256" key="5">
    <source>
        <dbReference type="PROSITE-ProRule" id="PRU00047"/>
    </source>
</evidence>
<dbReference type="SUPFAM" id="SSF56672">
    <property type="entry name" value="DNA/RNA polymerases"/>
    <property type="match status" value="1"/>
</dbReference>
<evidence type="ECO:0000256" key="4">
    <source>
        <dbReference type="ARBA" id="ARBA00022801"/>
    </source>
</evidence>
<evidence type="ECO:0000256" key="1">
    <source>
        <dbReference type="ARBA" id="ARBA00022670"/>
    </source>
</evidence>
<dbReference type="STRING" id="4232.A0A251VGU8"/>
<evidence type="ECO:0000256" key="6">
    <source>
        <dbReference type="SAM" id="MobiDB-lite"/>
    </source>
</evidence>
<protein>
    <submittedName>
        <fullName evidence="9">Putative zinc finger, CCHC-type</fullName>
    </submittedName>
</protein>
<keyword evidence="10" id="KW-1185">Reference proteome</keyword>
<feature type="domain" description="CCHC-type" evidence="7">
    <location>
        <begin position="72"/>
        <end position="87"/>
    </location>
</feature>
<organism evidence="9 10">
    <name type="scientific">Helianthus annuus</name>
    <name type="common">Common sunflower</name>
    <dbReference type="NCBI Taxonomy" id="4232"/>
    <lineage>
        <taxon>Eukaryota</taxon>
        <taxon>Viridiplantae</taxon>
        <taxon>Streptophyta</taxon>
        <taxon>Embryophyta</taxon>
        <taxon>Tracheophyta</taxon>
        <taxon>Spermatophyta</taxon>
        <taxon>Magnoliopsida</taxon>
        <taxon>eudicotyledons</taxon>
        <taxon>Gunneridae</taxon>
        <taxon>Pentapetalae</taxon>
        <taxon>asterids</taxon>
        <taxon>campanulids</taxon>
        <taxon>Asterales</taxon>
        <taxon>Asteraceae</taxon>
        <taxon>Asteroideae</taxon>
        <taxon>Heliantheae alliance</taxon>
        <taxon>Heliantheae</taxon>
        <taxon>Helianthus</taxon>
    </lineage>
</organism>
<dbReference type="PANTHER" id="PTHR42648">
    <property type="entry name" value="TRANSPOSASE, PUTATIVE-RELATED"/>
    <property type="match status" value="1"/>
</dbReference>
<evidence type="ECO:0000313" key="10">
    <source>
        <dbReference type="Proteomes" id="UP000215914"/>
    </source>
</evidence>
<evidence type="ECO:0000256" key="2">
    <source>
        <dbReference type="ARBA" id="ARBA00022723"/>
    </source>
</evidence>
<dbReference type="InterPro" id="IPR001584">
    <property type="entry name" value="Integrase_cat-core"/>
</dbReference>
<dbReference type="EMBL" id="CM007891">
    <property type="protein sequence ID" value="OTG34868.1"/>
    <property type="molecule type" value="Genomic_DNA"/>
</dbReference>
<keyword evidence="3" id="KW-0064">Aspartyl protease</keyword>
<dbReference type="SUPFAM" id="SSF53098">
    <property type="entry name" value="Ribonuclease H-like"/>
    <property type="match status" value="1"/>
</dbReference>
<dbReference type="GO" id="GO:0006508">
    <property type="term" value="P:proteolysis"/>
    <property type="evidence" value="ECO:0007669"/>
    <property type="project" value="UniProtKB-KW"/>
</dbReference>
<dbReference type="InterPro" id="IPR043502">
    <property type="entry name" value="DNA/RNA_pol_sf"/>
</dbReference>
<dbReference type="InterPro" id="IPR054722">
    <property type="entry name" value="PolX-like_BBD"/>
</dbReference>
<dbReference type="GO" id="GO:0003676">
    <property type="term" value="F:nucleic acid binding"/>
    <property type="evidence" value="ECO:0007669"/>
    <property type="project" value="InterPro"/>
</dbReference>
<dbReference type="InterPro" id="IPR036875">
    <property type="entry name" value="Znf_CCHC_sf"/>
</dbReference>
<dbReference type="PANTHER" id="PTHR42648:SF18">
    <property type="entry name" value="RETROTRANSPOSON, UNCLASSIFIED-LIKE PROTEIN"/>
    <property type="match status" value="1"/>
</dbReference>
<dbReference type="PROSITE" id="PS50994">
    <property type="entry name" value="INTEGRASE"/>
    <property type="match status" value="1"/>
</dbReference>
<dbReference type="PROSITE" id="PS50158">
    <property type="entry name" value="ZF_CCHC"/>
    <property type="match status" value="1"/>
</dbReference>
<dbReference type="Gene3D" id="3.30.40.10">
    <property type="entry name" value="Zinc/RING finger domain, C3HC4 (zinc finger)"/>
    <property type="match status" value="1"/>
</dbReference>
<keyword evidence="2" id="KW-0479">Metal-binding</keyword>
<dbReference type="SUPFAM" id="SSF57850">
    <property type="entry name" value="RING/U-box"/>
    <property type="match status" value="1"/>
</dbReference>
<dbReference type="SUPFAM" id="SSF57756">
    <property type="entry name" value="Retrovirus zinc finger-like domains"/>
    <property type="match status" value="1"/>
</dbReference>
<dbReference type="Pfam" id="PF25597">
    <property type="entry name" value="SH3_retrovirus"/>
    <property type="match status" value="1"/>
</dbReference>
<dbReference type="InterPro" id="IPR057670">
    <property type="entry name" value="SH3_retrovirus"/>
</dbReference>
<dbReference type="InterPro" id="IPR039537">
    <property type="entry name" value="Retrotran_Ty1/copia-like"/>
</dbReference>
<dbReference type="CDD" id="cd09272">
    <property type="entry name" value="RNase_HI_RT_Ty1"/>
    <property type="match status" value="1"/>
</dbReference>
<keyword evidence="5" id="KW-0863">Zinc-finger</keyword>
<dbReference type="InterPro" id="IPR036397">
    <property type="entry name" value="RNaseH_sf"/>
</dbReference>
<accession>A0A251VGU8</accession>
<keyword evidence="5" id="KW-0862">Zinc</keyword>
<keyword evidence="1" id="KW-0645">Protease</keyword>